<keyword evidence="3" id="KW-1185">Reference proteome</keyword>
<proteinExistence type="predicted"/>
<organism evidence="2 3">
    <name type="scientific">Ideonella livida</name>
    <dbReference type="NCBI Taxonomy" id="2707176"/>
    <lineage>
        <taxon>Bacteria</taxon>
        <taxon>Pseudomonadati</taxon>
        <taxon>Pseudomonadota</taxon>
        <taxon>Betaproteobacteria</taxon>
        <taxon>Burkholderiales</taxon>
        <taxon>Sphaerotilaceae</taxon>
        <taxon>Ideonella</taxon>
    </lineage>
</organism>
<protein>
    <recommendedName>
        <fullName evidence="4">MipA/OmpV family protein</fullName>
    </recommendedName>
</protein>
<dbReference type="EMBL" id="JAAGOH010000025">
    <property type="protein sequence ID" value="NDY92993.1"/>
    <property type="molecule type" value="Genomic_DNA"/>
</dbReference>
<evidence type="ECO:0000256" key="1">
    <source>
        <dbReference type="SAM" id="SignalP"/>
    </source>
</evidence>
<accession>A0A7C9PIP5</accession>
<evidence type="ECO:0000313" key="2">
    <source>
        <dbReference type="EMBL" id="NDY92993.1"/>
    </source>
</evidence>
<dbReference type="AlphaFoldDB" id="A0A7C9PIP5"/>
<feature type="chain" id="PRO_5028818606" description="MipA/OmpV family protein" evidence="1">
    <location>
        <begin position="26"/>
        <end position="302"/>
    </location>
</feature>
<gene>
    <name evidence="2" type="ORF">G3A44_17510</name>
</gene>
<dbReference type="RefSeq" id="WP_163459045.1">
    <property type="nucleotide sequence ID" value="NZ_JAAGOH010000025.1"/>
</dbReference>
<dbReference type="Proteomes" id="UP000484255">
    <property type="component" value="Unassembled WGS sequence"/>
</dbReference>
<sequence length="302" mass="32687">MTLPPLPRRALAAALLALTGLTAQAVDLRPQTSAPADDRADRGFSYFLGLGRQTIDYQEKASLYGIRSKAKTSSPMLISGALYVVDEDLLFSIDSASTFYPSATTERWTTTAASLPSGSGPIPITDPLVQTNQFTLSQTHTQLLAHWRLSGPVFAVAGPAVNTQTFKRYSFQPGVDDAVTALPGQVVEETSGEVLLMAGLALESERVKGRDSHLGLRVLAGVPVWRRVTNTNSPQYEFSGTKGYDVALEGRYSRAVYRGLHLGLWGKASLSQRERETEGSAAELPESRTRAMSAGLELLWKL</sequence>
<comment type="caution">
    <text evidence="2">The sequence shown here is derived from an EMBL/GenBank/DDBJ whole genome shotgun (WGS) entry which is preliminary data.</text>
</comment>
<feature type="signal peptide" evidence="1">
    <location>
        <begin position="1"/>
        <end position="25"/>
    </location>
</feature>
<name>A0A7C9PIP5_9BURK</name>
<keyword evidence="1" id="KW-0732">Signal</keyword>
<evidence type="ECO:0000313" key="3">
    <source>
        <dbReference type="Proteomes" id="UP000484255"/>
    </source>
</evidence>
<evidence type="ECO:0008006" key="4">
    <source>
        <dbReference type="Google" id="ProtNLM"/>
    </source>
</evidence>
<reference evidence="2 3" key="1">
    <citation type="submission" date="2020-02" db="EMBL/GenBank/DDBJ databases">
        <title>Ideonella bacterium strain TBM-1.</title>
        <authorList>
            <person name="Chen W.-M."/>
        </authorList>
    </citation>
    <scope>NUCLEOTIDE SEQUENCE [LARGE SCALE GENOMIC DNA]</scope>
    <source>
        <strain evidence="2 3">TBM-1</strain>
    </source>
</reference>